<dbReference type="CDD" id="cd06602">
    <property type="entry name" value="GH31_MGAM_SI_GAA"/>
    <property type="match status" value="1"/>
</dbReference>
<dbReference type="InterPro" id="IPR013780">
    <property type="entry name" value="Glyco_hydro_b"/>
</dbReference>
<dbReference type="GO" id="GO:0004553">
    <property type="term" value="F:hydrolase activity, hydrolyzing O-glycosyl compounds"/>
    <property type="evidence" value="ECO:0007669"/>
    <property type="project" value="InterPro"/>
</dbReference>
<feature type="domain" description="Glycoside hydrolase family 31 N-terminal" evidence="8">
    <location>
        <begin position="169"/>
        <end position="252"/>
    </location>
</feature>
<dbReference type="InterPro" id="IPR030458">
    <property type="entry name" value="Glyco_hydro_31_AS"/>
</dbReference>
<feature type="domain" description="Glycosyl hydrolase family 31 C-terminal" evidence="9">
    <location>
        <begin position="688"/>
        <end position="783"/>
    </location>
</feature>
<evidence type="ECO:0000259" key="9">
    <source>
        <dbReference type="Pfam" id="PF21365"/>
    </source>
</evidence>
<gene>
    <name evidence="10" type="ORF">WJX81_004565</name>
</gene>
<dbReference type="GO" id="GO:0030246">
    <property type="term" value="F:carbohydrate binding"/>
    <property type="evidence" value="ECO:0007669"/>
    <property type="project" value="InterPro"/>
</dbReference>
<comment type="caution">
    <text evidence="10">The sequence shown here is derived from an EMBL/GenBank/DDBJ whole genome shotgun (WGS) entry which is preliminary data.</text>
</comment>
<organism evidence="10 11">
    <name type="scientific">Elliptochloris bilobata</name>
    <dbReference type="NCBI Taxonomy" id="381761"/>
    <lineage>
        <taxon>Eukaryota</taxon>
        <taxon>Viridiplantae</taxon>
        <taxon>Chlorophyta</taxon>
        <taxon>core chlorophytes</taxon>
        <taxon>Trebouxiophyceae</taxon>
        <taxon>Trebouxiophyceae incertae sedis</taxon>
        <taxon>Elliptochloris clade</taxon>
        <taxon>Elliptochloris</taxon>
    </lineage>
</organism>
<dbReference type="Gene3D" id="2.60.40.1180">
    <property type="entry name" value="Golgi alpha-mannosidase II"/>
    <property type="match status" value="2"/>
</dbReference>
<dbReference type="InterPro" id="IPR048395">
    <property type="entry name" value="Glyco_hydro_31_C"/>
</dbReference>
<accession>A0AAW1SK43</accession>
<dbReference type="PANTHER" id="PTHR22762:SF133">
    <property type="entry name" value="P-TYPE DOMAIN-CONTAINING PROTEIN"/>
    <property type="match status" value="1"/>
</dbReference>
<keyword evidence="2 6" id="KW-0378">Hydrolase</keyword>
<dbReference type="GO" id="GO:0005975">
    <property type="term" value="P:carbohydrate metabolic process"/>
    <property type="evidence" value="ECO:0007669"/>
    <property type="project" value="InterPro"/>
</dbReference>
<protein>
    <recommendedName>
        <fullName evidence="5">Maltase</fullName>
    </recommendedName>
</protein>
<dbReference type="PANTHER" id="PTHR22762">
    <property type="entry name" value="ALPHA-GLUCOSIDASE"/>
    <property type="match status" value="1"/>
</dbReference>
<dbReference type="Pfam" id="PF01055">
    <property type="entry name" value="Glyco_hydro_31_2nd"/>
    <property type="match status" value="1"/>
</dbReference>
<dbReference type="PROSITE" id="PS00129">
    <property type="entry name" value="GLYCOSYL_HYDROL_F31_1"/>
    <property type="match status" value="1"/>
</dbReference>
<dbReference type="SUPFAM" id="SSF74650">
    <property type="entry name" value="Galactose mutarotase-like"/>
    <property type="match status" value="1"/>
</dbReference>
<evidence type="ECO:0000256" key="2">
    <source>
        <dbReference type="ARBA" id="ARBA00022801"/>
    </source>
</evidence>
<evidence type="ECO:0000313" key="10">
    <source>
        <dbReference type="EMBL" id="KAK9845866.1"/>
    </source>
</evidence>
<dbReference type="InterPro" id="IPR000322">
    <property type="entry name" value="Glyco_hydro_31_TIM"/>
</dbReference>
<dbReference type="Pfam" id="PF13802">
    <property type="entry name" value="Gal_mutarotas_2"/>
    <property type="match status" value="1"/>
</dbReference>
<dbReference type="SUPFAM" id="SSF51445">
    <property type="entry name" value="(Trans)glycosidases"/>
    <property type="match status" value="1"/>
</dbReference>
<evidence type="ECO:0000256" key="3">
    <source>
        <dbReference type="ARBA" id="ARBA00023180"/>
    </source>
</evidence>
<evidence type="ECO:0000259" key="8">
    <source>
        <dbReference type="Pfam" id="PF13802"/>
    </source>
</evidence>
<dbReference type="InterPro" id="IPR011013">
    <property type="entry name" value="Gal_mutarotase_sf_dom"/>
</dbReference>
<keyword evidence="3" id="KW-0325">Glycoprotein</keyword>
<name>A0AAW1SK43_9CHLO</name>
<proteinExistence type="inferred from homology"/>
<keyword evidence="11" id="KW-1185">Reference proteome</keyword>
<evidence type="ECO:0000259" key="7">
    <source>
        <dbReference type="Pfam" id="PF01055"/>
    </source>
</evidence>
<dbReference type="Gene3D" id="2.60.40.1760">
    <property type="entry name" value="glycosyl hydrolase (family 31)"/>
    <property type="match status" value="1"/>
</dbReference>
<dbReference type="InterPro" id="IPR017853">
    <property type="entry name" value="GH"/>
</dbReference>
<keyword evidence="4 6" id="KW-0326">Glycosidase</keyword>
<dbReference type="Gene3D" id="3.20.20.80">
    <property type="entry name" value="Glycosidases"/>
    <property type="match status" value="1"/>
</dbReference>
<dbReference type="Pfam" id="PF21365">
    <property type="entry name" value="Glyco_hydro_31_3rd"/>
    <property type="match status" value="1"/>
</dbReference>
<dbReference type="EMBL" id="JALJOU010000002">
    <property type="protein sequence ID" value="KAK9845866.1"/>
    <property type="molecule type" value="Genomic_DNA"/>
</dbReference>
<evidence type="ECO:0000256" key="6">
    <source>
        <dbReference type="RuleBase" id="RU361185"/>
    </source>
</evidence>
<comment type="similarity">
    <text evidence="1 6">Belongs to the glycosyl hydrolase 31 family.</text>
</comment>
<dbReference type="InterPro" id="IPR025887">
    <property type="entry name" value="Glyco_hydro_31_N_dom"/>
</dbReference>
<evidence type="ECO:0000256" key="1">
    <source>
        <dbReference type="ARBA" id="ARBA00007806"/>
    </source>
</evidence>
<evidence type="ECO:0000256" key="4">
    <source>
        <dbReference type="ARBA" id="ARBA00023295"/>
    </source>
</evidence>
<evidence type="ECO:0000256" key="5">
    <source>
        <dbReference type="ARBA" id="ARBA00041343"/>
    </source>
</evidence>
<feature type="domain" description="Glycoside hydrolase family 31 TIM barrel" evidence="7">
    <location>
        <begin position="294"/>
        <end position="680"/>
    </location>
</feature>
<dbReference type="SUPFAM" id="SSF51011">
    <property type="entry name" value="Glycosyl hydrolase domain"/>
    <property type="match status" value="1"/>
</dbReference>
<sequence length="934" mass="98596">MIRQRDIAAGRRSTTEGLPMVYARRKRLAAPATVAALAALIGMALGHEGSAPSPSPSGSAYALNGTFTKVDGAQRAALGLLAGSAPELGQDISPLTLDVTPISATVLRVRIGAPGRWEVPQALFTNRDAPAAGGATAYELSYVASPFWFAVARTGAGGATVFNSSAGPLVFKDQYLEITTSVAETAALFGLGETVSSGGLELRRDGRPVGLWNRDSSSLHPDQNTYGSRPFVMAVHPDASAHGILLLNSNAMDVVPARASVSFRATGGVLDFYFLLGPTPAAVAEQLASVVGRPALPPYWSLGLMNSKYGYSSAAECQGVVDAYEAAGVPLETFISDSQYMDHDQDFTLGYGFHLYDMQVFVAKLHANGQRWVPILDPGIHIRGGYAPYDSGIAQDVFLRDISGGYYVGQVWPGAVHFPDFMKPSTVAWWGGLIEGMIKQGLELDGLWLDMNEVSNYCSGDYCVDQGNVAPNNTFVCSLQCASGKHVLPNGMAANSSVPDGVFAPPYAIANWDSAGNARRPLGEKTLAVSVRHYDRTLEYDVHNLYPLFQAAATAQALQRLRGKRSFILSRANWLGSGAYAAHWTGDTYSSWDDLRASVAGILSAGLAGIPFTGADICGFMGWPTMELCARWAAAGAWYPFARFHHADGFAEPFRWPEVARVSQVSFSWRVRALPALYTAFYEARIRGCPVARPFAFAFPGDLANARGVHLQWLLGDSLLVSPVVTEGATSVTAYLPPATWYSLYTLEAVDGAPYGAPYGRSITLQVALTEPAPVHLMGGYVLPLSAGGNTTAAARAAPLTLLVAFPADAAAKPGLGLGSARCGPACAAAAPGVLPACGHMYLDDGEQLGFATARGTRLTFDGVLRKGPSYNSSAHASGDAWNGSLLLSWSGKGTCGGNATWPPLDEVAFLGVPPPVDPSTVYVTDGGGARAQL</sequence>
<dbReference type="Proteomes" id="UP001445335">
    <property type="component" value="Unassembled WGS sequence"/>
</dbReference>
<dbReference type="AlphaFoldDB" id="A0AAW1SK43"/>
<dbReference type="CDD" id="cd14752">
    <property type="entry name" value="GH31_N"/>
    <property type="match status" value="1"/>
</dbReference>
<reference evidence="10 11" key="1">
    <citation type="journal article" date="2024" name="Nat. Commun.">
        <title>Phylogenomics reveals the evolutionary origins of lichenization in chlorophyte algae.</title>
        <authorList>
            <person name="Puginier C."/>
            <person name="Libourel C."/>
            <person name="Otte J."/>
            <person name="Skaloud P."/>
            <person name="Haon M."/>
            <person name="Grisel S."/>
            <person name="Petersen M."/>
            <person name="Berrin J.G."/>
            <person name="Delaux P.M."/>
            <person name="Dal Grande F."/>
            <person name="Keller J."/>
        </authorList>
    </citation>
    <scope>NUCLEOTIDE SEQUENCE [LARGE SCALE GENOMIC DNA]</scope>
    <source>
        <strain evidence="10 11">SAG 245.80</strain>
    </source>
</reference>
<evidence type="ECO:0000313" key="11">
    <source>
        <dbReference type="Proteomes" id="UP001445335"/>
    </source>
</evidence>